<keyword evidence="1" id="KW-0472">Membrane</keyword>
<dbReference type="STRING" id="323259.Mhun_3188"/>
<keyword evidence="1" id="KW-0812">Transmembrane</keyword>
<dbReference type="HOGENOM" id="CLU_1269942_0_0_2"/>
<sequence length="221" mass="24137">MQDPRIRLVTTILLSAAAWISLPGAVLSVLWWLICGKARTSIRSIRSFFIILIVPGLMGLAAVWSGEDGLSYVVRIMAVLIIASWMYAERYPGELLDVGVWFLGTKTGFDLGLIGELSMSSLDTLARETDRISVALRQKGTPLSLRMIPAVFSGILIRQLNLAHERAILLTLRGYTRGGMHCPSFSSPGIDRINGAFSCTIFLLSLIAGDFFNIAGSTFIV</sequence>
<keyword evidence="1" id="KW-1133">Transmembrane helix</keyword>
<feature type="transmembrane region" description="Helical" evidence="1">
    <location>
        <begin position="12"/>
        <end position="33"/>
    </location>
</feature>
<dbReference type="InParanoid" id="Q2FNH6"/>
<dbReference type="RefSeq" id="WP_011450115.1">
    <property type="nucleotide sequence ID" value="NC_007796.1"/>
</dbReference>
<dbReference type="eggNOG" id="arCOG05315">
    <property type="taxonomic scope" value="Archaea"/>
</dbReference>
<accession>Q2FNH6</accession>
<evidence type="ECO:0008006" key="4">
    <source>
        <dbReference type="Google" id="ProtNLM"/>
    </source>
</evidence>
<evidence type="ECO:0000313" key="2">
    <source>
        <dbReference type="EMBL" id="ABD42870.1"/>
    </source>
</evidence>
<dbReference type="GeneID" id="3924653"/>
<dbReference type="AlphaFoldDB" id="Q2FNH6"/>
<proteinExistence type="predicted"/>
<organism evidence="2 3">
    <name type="scientific">Methanospirillum hungatei JF-1 (strain ATCC 27890 / DSM 864 / NBRC 100397 / JF-1)</name>
    <dbReference type="NCBI Taxonomy" id="323259"/>
    <lineage>
        <taxon>Archaea</taxon>
        <taxon>Methanobacteriati</taxon>
        <taxon>Methanobacteriota</taxon>
        <taxon>Stenosarchaea group</taxon>
        <taxon>Methanomicrobia</taxon>
        <taxon>Methanomicrobiales</taxon>
        <taxon>Methanospirillaceae</taxon>
        <taxon>Methanospirillum</taxon>
    </lineage>
</organism>
<protein>
    <recommendedName>
        <fullName evidence="4">Cobalt transport protein</fullName>
    </recommendedName>
</protein>
<keyword evidence="3" id="KW-1185">Reference proteome</keyword>
<gene>
    <name evidence="2" type="ordered locus">Mhun_3188</name>
</gene>
<dbReference type="EMBL" id="CP000254">
    <property type="protein sequence ID" value="ABD42870.1"/>
    <property type="molecule type" value="Genomic_DNA"/>
</dbReference>
<dbReference type="KEGG" id="mhu:Mhun_3188"/>
<feature type="transmembrane region" description="Helical" evidence="1">
    <location>
        <begin position="45"/>
        <end position="64"/>
    </location>
</feature>
<name>Q2FNH6_METHJ</name>
<dbReference type="Proteomes" id="UP000001941">
    <property type="component" value="Chromosome"/>
</dbReference>
<reference evidence="3" key="1">
    <citation type="journal article" date="2016" name="Stand. Genomic Sci.">
        <title>Complete genome sequence of Methanospirillum hungatei type strain JF1.</title>
        <authorList>
            <person name="Gunsalus R.P."/>
            <person name="Cook L.E."/>
            <person name="Crable B."/>
            <person name="Rohlin L."/>
            <person name="McDonald E."/>
            <person name="Mouttaki H."/>
            <person name="Sieber J.R."/>
            <person name="Poweleit N."/>
            <person name="Zhou H."/>
            <person name="Lapidus A.L."/>
            <person name="Daligault H.E."/>
            <person name="Land M."/>
            <person name="Gilna P."/>
            <person name="Ivanova N."/>
            <person name="Kyrpides N."/>
            <person name="Culley D.E."/>
            <person name="McInerney M.J."/>
        </authorList>
    </citation>
    <scope>NUCLEOTIDE SEQUENCE [LARGE SCALE GENOMIC DNA]</scope>
    <source>
        <strain evidence="3">ATCC 27890 / DSM 864 / NBRC 100397 / JF-1</strain>
    </source>
</reference>
<evidence type="ECO:0000256" key="1">
    <source>
        <dbReference type="SAM" id="Phobius"/>
    </source>
</evidence>
<dbReference type="OrthoDB" id="117819at2157"/>
<feature type="transmembrane region" description="Helical" evidence="1">
    <location>
        <begin position="70"/>
        <end position="88"/>
    </location>
</feature>
<evidence type="ECO:0000313" key="3">
    <source>
        <dbReference type="Proteomes" id="UP000001941"/>
    </source>
</evidence>
<dbReference type="EnsemblBacteria" id="ABD42870">
    <property type="protein sequence ID" value="ABD42870"/>
    <property type="gene ID" value="Mhun_3188"/>
</dbReference>
<dbReference type="TCDB" id="3.A.1.25.2">
    <property type="family name" value="the atp-binding cassette (abc) superfamily"/>
</dbReference>